<organism evidence="12 13">
    <name type="scientific">Cucumis sativus</name>
    <name type="common">Cucumber</name>
    <dbReference type="NCBI Taxonomy" id="3659"/>
    <lineage>
        <taxon>Eukaryota</taxon>
        <taxon>Viridiplantae</taxon>
        <taxon>Streptophyta</taxon>
        <taxon>Embryophyta</taxon>
        <taxon>Tracheophyta</taxon>
        <taxon>Spermatophyta</taxon>
        <taxon>Magnoliopsida</taxon>
        <taxon>eudicotyledons</taxon>
        <taxon>Gunneridae</taxon>
        <taxon>Pentapetalae</taxon>
        <taxon>rosids</taxon>
        <taxon>fabids</taxon>
        <taxon>Cucurbitales</taxon>
        <taxon>Cucurbitaceae</taxon>
        <taxon>Benincaseae</taxon>
        <taxon>Cucumis</taxon>
    </lineage>
</organism>
<keyword evidence="9" id="KW-0449">Lipoprotein</keyword>
<keyword evidence="6 11" id="KW-0472">Membrane</keyword>
<feature type="transmembrane region" description="Helical" evidence="11">
    <location>
        <begin position="62"/>
        <end position="85"/>
    </location>
</feature>
<keyword evidence="7" id="KW-0325">Glycoprotein</keyword>
<evidence type="ECO:0000256" key="7">
    <source>
        <dbReference type="ARBA" id="ARBA00023180"/>
    </source>
</evidence>
<evidence type="ECO:0000256" key="2">
    <source>
        <dbReference type="ARBA" id="ARBA00005835"/>
    </source>
</evidence>
<keyword evidence="11" id="KW-0812">Transmembrane</keyword>
<evidence type="ECO:0000256" key="10">
    <source>
        <dbReference type="ARBA" id="ARBA00037868"/>
    </source>
</evidence>
<evidence type="ECO:0000256" key="8">
    <source>
        <dbReference type="ARBA" id="ARBA00023278"/>
    </source>
</evidence>
<feature type="transmembrane region" description="Helical" evidence="11">
    <location>
        <begin position="33"/>
        <end position="50"/>
    </location>
</feature>
<evidence type="ECO:0000256" key="6">
    <source>
        <dbReference type="ARBA" id="ARBA00023136"/>
    </source>
</evidence>
<dbReference type="Gramene" id="KGN62403">
    <property type="protein sequence ID" value="KGN62403"/>
    <property type="gene ID" value="Csa_2G351840"/>
</dbReference>
<dbReference type="InterPro" id="IPR039281">
    <property type="entry name" value="AGP3/12/13/14/21"/>
</dbReference>
<comment type="similarity">
    <text evidence="2">Belongs to the AG-peptide AGP family.</text>
</comment>
<evidence type="ECO:0000256" key="3">
    <source>
        <dbReference type="ARBA" id="ARBA00022622"/>
    </source>
</evidence>
<reference evidence="12 13" key="3">
    <citation type="journal article" date="2010" name="BMC Genomics">
        <title>Transcriptome sequencing and comparative analysis of cucumber flowers with different sex types.</title>
        <authorList>
            <person name="Guo S."/>
            <person name="Zheng Y."/>
            <person name="Joung J.G."/>
            <person name="Liu S."/>
            <person name="Zhang Z."/>
            <person name="Crasta O.R."/>
            <person name="Sobral B.W."/>
            <person name="Xu Y."/>
            <person name="Huang S."/>
            <person name="Fei Z."/>
        </authorList>
    </citation>
    <scope>NUCLEOTIDE SEQUENCE [LARGE SCALE GENOMIC DNA]</scope>
    <source>
        <strain evidence="13">cv. 9930</strain>
    </source>
</reference>
<keyword evidence="11" id="KW-1133">Transmembrane helix</keyword>
<reference evidence="12 13" key="1">
    <citation type="journal article" date="2009" name="Nat. Genet.">
        <title>The genome of the cucumber, Cucumis sativus L.</title>
        <authorList>
            <person name="Huang S."/>
            <person name="Li R."/>
            <person name="Zhang Z."/>
            <person name="Li L."/>
            <person name="Gu X."/>
            <person name="Fan W."/>
            <person name="Lucas W.J."/>
            <person name="Wang X."/>
            <person name="Xie B."/>
            <person name="Ni P."/>
            <person name="Ren Y."/>
            <person name="Zhu H."/>
            <person name="Li J."/>
            <person name="Lin K."/>
            <person name="Jin W."/>
            <person name="Fei Z."/>
            <person name="Li G."/>
            <person name="Staub J."/>
            <person name="Kilian A."/>
            <person name="van der Vossen E.A."/>
            <person name="Wu Y."/>
            <person name="Guo J."/>
            <person name="He J."/>
            <person name="Jia Z."/>
            <person name="Ren Y."/>
            <person name="Tian G."/>
            <person name="Lu Y."/>
            <person name="Ruan J."/>
            <person name="Qian W."/>
            <person name="Wang M."/>
            <person name="Huang Q."/>
            <person name="Li B."/>
            <person name="Xuan Z."/>
            <person name="Cao J."/>
            <person name="Asan"/>
            <person name="Wu Z."/>
            <person name="Zhang J."/>
            <person name="Cai Q."/>
            <person name="Bai Y."/>
            <person name="Zhao B."/>
            <person name="Han Y."/>
            <person name="Li Y."/>
            <person name="Li X."/>
            <person name="Wang S."/>
            <person name="Shi Q."/>
            <person name="Liu S."/>
            <person name="Cho W.K."/>
            <person name="Kim J.Y."/>
            <person name="Xu Y."/>
            <person name="Heller-Uszynska K."/>
            <person name="Miao H."/>
            <person name="Cheng Z."/>
            <person name="Zhang S."/>
            <person name="Wu J."/>
            <person name="Yang Y."/>
            <person name="Kang H."/>
            <person name="Li M."/>
            <person name="Liang H."/>
            <person name="Ren X."/>
            <person name="Shi Z."/>
            <person name="Wen M."/>
            <person name="Jian M."/>
            <person name="Yang H."/>
            <person name="Zhang G."/>
            <person name="Yang Z."/>
            <person name="Chen R."/>
            <person name="Liu S."/>
            <person name="Li J."/>
            <person name="Ma L."/>
            <person name="Liu H."/>
            <person name="Zhou Y."/>
            <person name="Zhao J."/>
            <person name="Fang X."/>
            <person name="Li G."/>
            <person name="Fang L."/>
            <person name="Li Y."/>
            <person name="Liu D."/>
            <person name="Zheng H."/>
            <person name="Zhang Y."/>
            <person name="Qin N."/>
            <person name="Li Z."/>
            <person name="Yang G."/>
            <person name="Yang S."/>
            <person name="Bolund L."/>
            <person name="Kristiansen K."/>
            <person name="Zheng H."/>
            <person name="Li S."/>
            <person name="Zhang X."/>
            <person name="Yang H."/>
            <person name="Wang J."/>
            <person name="Sun R."/>
            <person name="Zhang B."/>
            <person name="Jiang S."/>
            <person name="Wang J."/>
            <person name="Du Y."/>
            <person name="Li S."/>
        </authorList>
    </citation>
    <scope>NUCLEOTIDE SEQUENCE [LARGE SCALE GENOMIC DNA]</scope>
    <source>
        <strain evidence="13">cv. 9930</strain>
    </source>
</reference>
<keyword evidence="3" id="KW-0336">GPI-anchor</keyword>
<gene>
    <name evidence="12" type="ORF">Csa_2G351840</name>
</gene>
<sequence>MLFVEKGTTPIYELSFNHSPACTSPFLSIYLSFYYFPFSFPNQTVLSSLLSPASTLTPRPHYLFYPMAALSKVSLLALIALIFALSSVAAQEAPAPSPASPATSIAPSAVSACLAAFLALAFGSTLRI</sequence>
<comment type="subcellular location">
    <subcellularLocation>
        <location evidence="10">Endomembrane system</location>
        <topology evidence="10">Lipid-anchor</topology>
    </subcellularLocation>
    <subcellularLocation>
        <location evidence="1">Membrane</location>
        <topology evidence="1">Lipid-anchor</topology>
        <topology evidence="1">GPI-anchor</topology>
    </subcellularLocation>
</comment>
<reference evidence="12 13" key="4">
    <citation type="journal article" date="2011" name="BMC Genomics">
        <title>RNA-Seq improves annotation of protein-coding genes in the cucumber genome.</title>
        <authorList>
            <person name="Li Z."/>
            <person name="Zhang Z."/>
            <person name="Yan P."/>
            <person name="Huang S."/>
            <person name="Fei Z."/>
            <person name="Lin K."/>
        </authorList>
    </citation>
    <scope>NUCLEOTIDE SEQUENCE [LARGE SCALE GENOMIC DNA]</scope>
    <source>
        <strain evidence="13">cv. 9930</strain>
    </source>
</reference>
<dbReference type="GO" id="GO:0098552">
    <property type="term" value="C:side of membrane"/>
    <property type="evidence" value="ECO:0007669"/>
    <property type="project" value="UniProtKB-KW"/>
</dbReference>
<keyword evidence="5" id="KW-0654">Proteoglycan</keyword>
<name>A0A0A0LKU1_CUCSA</name>
<evidence type="ECO:0000256" key="4">
    <source>
        <dbReference type="ARBA" id="ARBA00022729"/>
    </source>
</evidence>
<accession>A0A0A0LKU1</accession>
<evidence type="ECO:0000256" key="9">
    <source>
        <dbReference type="ARBA" id="ARBA00023288"/>
    </source>
</evidence>
<dbReference type="PANTHER" id="PTHR34114">
    <property type="entry name" value="ARABINOGALACTAN PEPTIDE 1"/>
    <property type="match status" value="1"/>
</dbReference>
<dbReference type="GO" id="GO:0012505">
    <property type="term" value="C:endomembrane system"/>
    <property type="evidence" value="ECO:0007669"/>
    <property type="project" value="UniProtKB-SubCell"/>
</dbReference>
<keyword evidence="4" id="KW-0732">Signal</keyword>
<keyword evidence="8" id="KW-0379">Hydroxylation</keyword>
<dbReference type="PANTHER" id="PTHR34114:SF3">
    <property type="entry name" value="OS01G0559750 PROTEIN"/>
    <property type="match status" value="1"/>
</dbReference>
<evidence type="ECO:0000256" key="1">
    <source>
        <dbReference type="ARBA" id="ARBA00004589"/>
    </source>
</evidence>
<protein>
    <submittedName>
        <fullName evidence="12">Uncharacterized protein</fullName>
    </submittedName>
</protein>
<keyword evidence="13" id="KW-1185">Reference proteome</keyword>
<dbReference type="Proteomes" id="UP000029981">
    <property type="component" value="Chromosome 2"/>
</dbReference>
<dbReference type="AlphaFoldDB" id="A0A0A0LKU1"/>
<feature type="transmembrane region" description="Helical" evidence="11">
    <location>
        <begin position="105"/>
        <end position="126"/>
    </location>
</feature>
<reference evidence="12 13" key="2">
    <citation type="journal article" date="2009" name="PLoS ONE">
        <title>An integrated genetic and cytogenetic map of the cucumber genome.</title>
        <authorList>
            <person name="Ren Y."/>
            <person name="Zhang Z."/>
            <person name="Liu J."/>
            <person name="Staub J.E."/>
            <person name="Han Y."/>
            <person name="Cheng Z."/>
            <person name="Li X."/>
            <person name="Lu J."/>
            <person name="Miao H."/>
            <person name="Kang H."/>
            <person name="Xie B."/>
            <person name="Gu X."/>
            <person name="Wang X."/>
            <person name="Du Y."/>
            <person name="Jin W."/>
            <person name="Huang S."/>
        </authorList>
    </citation>
    <scope>NUCLEOTIDE SEQUENCE [LARGE SCALE GENOMIC DNA]</scope>
    <source>
        <strain evidence="13">cv. 9930</strain>
    </source>
</reference>
<evidence type="ECO:0000313" key="13">
    <source>
        <dbReference type="Proteomes" id="UP000029981"/>
    </source>
</evidence>
<dbReference type="EMBL" id="CM002923">
    <property type="protein sequence ID" value="KGN62403.1"/>
    <property type="molecule type" value="Genomic_DNA"/>
</dbReference>
<evidence type="ECO:0000256" key="11">
    <source>
        <dbReference type="SAM" id="Phobius"/>
    </source>
</evidence>
<evidence type="ECO:0000256" key="5">
    <source>
        <dbReference type="ARBA" id="ARBA00022974"/>
    </source>
</evidence>
<proteinExistence type="inferred from homology"/>
<evidence type="ECO:0000313" key="12">
    <source>
        <dbReference type="EMBL" id="KGN62403.1"/>
    </source>
</evidence>